<evidence type="ECO:0000313" key="2">
    <source>
        <dbReference type="EMBL" id="KUJ76348.1"/>
    </source>
</evidence>
<organism evidence="2 3">
    <name type="scientific">Ruegeria profundi</name>
    <dbReference type="NCBI Taxonomy" id="1685378"/>
    <lineage>
        <taxon>Bacteria</taxon>
        <taxon>Pseudomonadati</taxon>
        <taxon>Pseudomonadota</taxon>
        <taxon>Alphaproteobacteria</taxon>
        <taxon>Rhodobacterales</taxon>
        <taxon>Roseobacteraceae</taxon>
        <taxon>Ruegeria</taxon>
    </lineage>
</organism>
<feature type="transmembrane region" description="Helical" evidence="1">
    <location>
        <begin position="20"/>
        <end position="42"/>
    </location>
</feature>
<accession>A0A0X3TKT4</accession>
<sequence>MKRILTNGLKRFQAKEEGSISLEAVLITPMLFWTILAGYTFFEAYRQSSLNIKATHTIGDIISRETREINSVYIDTMEEMFSLIVTNQSDLKFRVSLVLYDEASDSHTVNWSAIRGGYTEKLTNANILQYRDALPLMSDQNTLILVETSNTFVPPFKVGLGNIELKNFVVARPRFANNIKGNV</sequence>
<dbReference type="STRING" id="1685378.AVO44_19660"/>
<keyword evidence="1" id="KW-0472">Membrane</keyword>
<keyword evidence="3" id="KW-1185">Reference proteome</keyword>
<reference evidence="3" key="1">
    <citation type="submission" date="2015-12" db="EMBL/GenBank/DDBJ databases">
        <authorList>
            <person name="Zhang G."/>
            <person name="Stingl U."/>
        </authorList>
    </citation>
    <scope>NUCLEOTIDE SEQUENCE [LARGE SCALE GENOMIC DNA]</scope>
    <source>
        <strain evidence="3">ZGT108</strain>
    </source>
</reference>
<evidence type="ECO:0000256" key="1">
    <source>
        <dbReference type="SAM" id="Phobius"/>
    </source>
</evidence>
<protein>
    <recommendedName>
        <fullName evidence="4">Pilus assembly protein TadE</fullName>
    </recommendedName>
</protein>
<name>A0A0X3TKT4_9RHOB</name>
<dbReference type="Proteomes" id="UP000053690">
    <property type="component" value="Unassembled WGS sequence"/>
</dbReference>
<gene>
    <name evidence="2" type="ORF">AVO44_19660</name>
</gene>
<proteinExistence type="predicted"/>
<keyword evidence="1" id="KW-1133">Transmembrane helix</keyword>
<dbReference type="AlphaFoldDB" id="A0A0X3TKT4"/>
<evidence type="ECO:0000313" key="3">
    <source>
        <dbReference type="Proteomes" id="UP000053690"/>
    </source>
</evidence>
<dbReference type="EMBL" id="LQBP01000016">
    <property type="protein sequence ID" value="KUJ76348.1"/>
    <property type="molecule type" value="Genomic_DNA"/>
</dbReference>
<keyword evidence="1" id="KW-0812">Transmembrane</keyword>
<evidence type="ECO:0008006" key="4">
    <source>
        <dbReference type="Google" id="ProtNLM"/>
    </source>
</evidence>
<comment type="caution">
    <text evidence="2">The sequence shown here is derived from an EMBL/GenBank/DDBJ whole genome shotgun (WGS) entry which is preliminary data.</text>
</comment>